<dbReference type="Proteomes" id="UP000092544">
    <property type="component" value="Unassembled WGS sequence"/>
</dbReference>
<feature type="signal peptide" evidence="1">
    <location>
        <begin position="1"/>
        <end position="28"/>
    </location>
</feature>
<sequence>MVKVMARTLIDKKWRVCFWLLALGTLSACSSPNVELYAKNKPEFKLQQFFNGPLTAHGIVKNRSGEVIRYFNADLVGSWKNGVGTLKEHFLFNDGEKQQRTWTLTPTKNGQYESTAGDVVGKGSLNMAGNALFMKYVLQVPYDGDVINVNVDDRMYMVNPNVVINESVLSKFGFDVGYLTLVIEKRTSPES</sequence>
<name>A0A1A8TSF1_9GAMM</name>
<protein>
    <recommendedName>
        <fullName evidence="4">Lipoprotein</fullName>
    </recommendedName>
</protein>
<gene>
    <name evidence="2" type="ORF">MSP8886_03515</name>
</gene>
<accession>A0A1A8TSF1</accession>
<dbReference type="RefSeq" id="WP_245659130.1">
    <property type="nucleotide sequence ID" value="NZ_FLOB01000011.1"/>
</dbReference>
<keyword evidence="3" id="KW-1185">Reference proteome</keyword>
<dbReference type="PROSITE" id="PS51257">
    <property type="entry name" value="PROKAR_LIPOPROTEIN"/>
    <property type="match status" value="1"/>
</dbReference>
<dbReference type="AlphaFoldDB" id="A0A1A8TSF1"/>
<feature type="chain" id="PRO_5008379245" description="Lipoprotein" evidence="1">
    <location>
        <begin position="29"/>
        <end position="191"/>
    </location>
</feature>
<evidence type="ECO:0000313" key="2">
    <source>
        <dbReference type="EMBL" id="SBS35914.1"/>
    </source>
</evidence>
<keyword evidence="1" id="KW-0732">Signal</keyword>
<proteinExistence type="predicted"/>
<evidence type="ECO:0008006" key="4">
    <source>
        <dbReference type="Google" id="ProtNLM"/>
    </source>
</evidence>
<dbReference type="InterPro" id="IPR024409">
    <property type="entry name" value="DUF3833"/>
</dbReference>
<evidence type="ECO:0000313" key="3">
    <source>
        <dbReference type="Proteomes" id="UP000092544"/>
    </source>
</evidence>
<organism evidence="2 3">
    <name type="scientific">Marinomonas spartinae</name>
    <dbReference type="NCBI Taxonomy" id="1792290"/>
    <lineage>
        <taxon>Bacteria</taxon>
        <taxon>Pseudomonadati</taxon>
        <taxon>Pseudomonadota</taxon>
        <taxon>Gammaproteobacteria</taxon>
        <taxon>Oceanospirillales</taxon>
        <taxon>Oceanospirillaceae</taxon>
        <taxon>Marinomonas</taxon>
    </lineage>
</organism>
<reference evidence="2 3" key="1">
    <citation type="submission" date="2016-06" db="EMBL/GenBank/DDBJ databases">
        <authorList>
            <person name="Kjaerup R.B."/>
            <person name="Dalgaard T.S."/>
            <person name="Juul-Madsen H.R."/>
        </authorList>
    </citation>
    <scope>NUCLEOTIDE SEQUENCE [LARGE SCALE GENOMIC DNA]</scope>
    <source>
        <strain evidence="2 3">CECT 8886</strain>
    </source>
</reference>
<evidence type="ECO:0000256" key="1">
    <source>
        <dbReference type="SAM" id="SignalP"/>
    </source>
</evidence>
<dbReference type="STRING" id="1792290.MSP8886_03515"/>
<dbReference type="EMBL" id="FLOB01000011">
    <property type="protein sequence ID" value="SBS35914.1"/>
    <property type="molecule type" value="Genomic_DNA"/>
</dbReference>
<dbReference type="Pfam" id="PF12915">
    <property type="entry name" value="DUF3833"/>
    <property type="match status" value="1"/>
</dbReference>